<dbReference type="PANTHER" id="PTHR42973:SF39">
    <property type="entry name" value="FAD-BINDING PCMH-TYPE DOMAIN-CONTAINING PROTEIN"/>
    <property type="match status" value="1"/>
</dbReference>
<dbReference type="InterPro" id="IPR012951">
    <property type="entry name" value="BBE"/>
</dbReference>
<feature type="compositionally biased region" description="Low complexity" evidence="6">
    <location>
        <begin position="468"/>
        <end position="482"/>
    </location>
</feature>
<accession>A0A918Z0E2</accession>
<evidence type="ECO:0000259" key="7">
    <source>
        <dbReference type="PROSITE" id="PS51387"/>
    </source>
</evidence>
<evidence type="ECO:0000256" key="1">
    <source>
        <dbReference type="ARBA" id="ARBA00001974"/>
    </source>
</evidence>
<keyword evidence="9" id="KW-1185">Reference proteome</keyword>
<dbReference type="OrthoDB" id="9775082at2"/>
<organism evidence="8 9">
    <name type="scientific">Vulcaniibacterium thermophilum</name>
    <dbReference type="NCBI Taxonomy" id="1169913"/>
    <lineage>
        <taxon>Bacteria</taxon>
        <taxon>Pseudomonadati</taxon>
        <taxon>Pseudomonadota</taxon>
        <taxon>Gammaproteobacteria</taxon>
        <taxon>Lysobacterales</taxon>
        <taxon>Lysobacteraceae</taxon>
        <taxon>Vulcaniibacterium</taxon>
    </lineage>
</organism>
<feature type="domain" description="FAD-binding PCMH-type" evidence="7">
    <location>
        <begin position="35"/>
        <end position="207"/>
    </location>
</feature>
<dbReference type="Proteomes" id="UP000636453">
    <property type="component" value="Unassembled WGS sequence"/>
</dbReference>
<protein>
    <recommendedName>
        <fullName evidence="7">FAD-binding PCMH-type domain-containing protein</fullName>
    </recommendedName>
</protein>
<evidence type="ECO:0000256" key="4">
    <source>
        <dbReference type="ARBA" id="ARBA00022827"/>
    </source>
</evidence>
<dbReference type="InterPro" id="IPR036318">
    <property type="entry name" value="FAD-bd_PCMH-like_sf"/>
</dbReference>
<evidence type="ECO:0000256" key="3">
    <source>
        <dbReference type="ARBA" id="ARBA00022630"/>
    </source>
</evidence>
<dbReference type="Gene3D" id="3.30.43.10">
    <property type="entry name" value="Uridine Diphospho-n-acetylenolpyruvylglucosamine Reductase, domain 2"/>
    <property type="match status" value="1"/>
</dbReference>
<evidence type="ECO:0000313" key="8">
    <source>
        <dbReference type="EMBL" id="GHE31470.1"/>
    </source>
</evidence>
<dbReference type="GO" id="GO:0016491">
    <property type="term" value="F:oxidoreductase activity"/>
    <property type="evidence" value="ECO:0007669"/>
    <property type="project" value="UniProtKB-KW"/>
</dbReference>
<dbReference type="PANTHER" id="PTHR42973">
    <property type="entry name" value="BINDING OXIDOREDUCTASE, PUTATIVE (AFU_ORTHOLOGUE AFUA_1G17690)-RELATED"/>
    <property type="match status" value="1"/>
</dbReference>
<dbReference type="InterPro" id="IPR050416">
    <property type="entry name" value="FAD-linked_Oxidoreductase"/>
</dbReference>
<keyword evidence="5" id="KW-0560">Oxidoreductase</keyword>
<reference evidence="8" key="1">
    <citation type="journal article" date="2014" name="Int. J. Syst. Evol. Microbiol.">
        <title>Complete genome sequence of Corynebacterium casei LMG S-19264T (=DSM 44701T), isolated from a smear-ripened cheese.</title>
        <authorList>
            <consortium name="US DOE Joint Genome Institute (JGI-PGF)"/>
            <person name="Walter F."/>
            <person name="Albersmeier A."/>
            <person name="Kalinowski J."/>
            <person name="Ruckert C."/>
        </authorList>
    </citation>
    <scope>NUCLEOTIDE SEQUENCE</scope>
    <source>
        <strain evidence="8">KCTC 32020</strain>
    </source>
</reference>
<dbReference type="InterPro" id="IPR006094">
    <property type="entry name" value="Oxid_FAD_bind_N"/>
</dbReference>
<reference evidence="8" key="2">
    <citation type="submission" date="2020-09" db="EMBL/GenBank/DDBJ databases">
        <authorList>
            <person name="Sun Q."/>
            <person name="Kim S."/>
        </authorList>
    </citation>
    <scope>NUCLEOTIDE SEQUENCE</scope>
    <source>
        <strain evidence="8">KCTC 32020</strain>
    </source>
</reference>
<evidence type="ECO:0000313" key="9">
    <source>
        <dbReference type="Proteomes" id="UP000636453"/>
    </source>
</evidence>
<dbReference type="PROSITE" id="PS51387">
    <property type="entry name" value="FAD_PCMH"/>
    <property type="match status" value="1"/>
</dbReference>
<dbReference type="Gene3D" id="3.40.462.20">
    <property type="match status" value="1"/>
</dbReference>
<keyword evidence="4" id="KW-0274">FAD</keyword>
<comment type="similarity">
    <text evidence="2">Belongs to the oxygen-dependent FAD-linked oxidoreductase family.</text>
</comment>
<evidence type="ECO:0000256" key="6">
    <source>
        <dbReference type="SAM" id="MobiDB-lite"/>
    </source>
</evidence>
<dbReference type="InterPro" id="IPR016167">
    <property type="entry name" value="FAD-bd_PCMH_sub1"/>
</dbReference>
<dbReference type="GO" id="GO:0071949">
    <property type="term" value="F:FAD binding"/>
    <property type="evidence" value="ECO:0007669"/>
    <property type="project" value="InterPro"/>
</dbReference>
<dbReference type="Pfam" id="PF01565">
    <property type="entry name" value="FAD_binding_4"/>
    <property type="match status" value="1"/>
</dbReference>
<sequence>MPDWSMLARRLAGRVVLPEEADIAHAFKQFSADQTLAAPEALIRCRSEEDVREAIAFVRAHGGDFAVRSGGHCFADFSHSAHAIIDLGAMRTIEPCMRDGERRVRLGPGACGEHLVPALSPSGLAVPTGGCPTVAIGGLSLVGGFGMFGRRNGLAADRVRGFRVVLADGSAVDASAHTHPELFWALRGAGAAGFGVVTSLEMAVHDVPEATACLGTWPIGLAAELVQRWQRFAPDAPACANLALALVAPDDPDVACIAQLHGLIFHDGPQREVHDALIAALGPLSSRLRTWRMGANDVAAYAAGLLDHAGKPAWQPSRPFRTHGFQVTRSHFFDRLVERPALDACIDALRSARAYALHREIELVPWGGAYATGSDGAFIHRHARMLVRHTAYTGARATEALRAEARRWCEASHAALSAHANGHAYQGYAERSLATWRRAYYGTHYPRLQAIKQRYDPDGAFRHPQSIETATAPSPASEAAGV</sequence>
<gene>
    <name evidence="8" type="ORF">GCM10007167_11800</name>
</gene>
<comment type="cofactor">
    <cofactor evidence="1">
        <name>FAD</name>
        <dbReference type="ChEBI" id="CHEBI:57692"/>
    </cofactor>
</comment>
<evidence type="ECO:0000256" key="5">
    <source>
        <dbReference type="ARBA" id="ARBA00023002"/>
    </source>
</evidence>
<dbReference type="Pfam" id="PF08031">
    <property type="entry name" value="BBE"/>
    <property type="match status" value="1"/>
</dbReference>
<dbReference type="Gene3D" id="3.30.465.10">
    <property type="match status" value="1"/>
</dbReference>
<proteinExistence type="inferred from homology"/>
<dbReference type="EMBL" id="BNCF01000005">
    <property type="protein sequence ID" value="GHE31470.1"/>
    <property type="molecule type" value="Genomic_DNA"/>
</dbReference>
<dbReference type="AlphaFoldDB" id="A0A918Z0E2"/>
<dbReference type="SUPFAM" id="SSF56176">
    <property type="entry name" value="FAD-binding/transporter-associated domain-like"/>
    <property type="match status" value="1"/>
</dbReference>
<dbReference type="InterPro" id="IPR016166">
    <property type="entry name" value="FAD-bd_PCMH"/>
</dbReference>
<feature type="region of interest" description="Disordered" evidence="6">
    <location>
        <begin position="459"/>
        <end position="482"/>
    </location>
</feature>
<dbReference type="InterPro" id="IPR016169">
    <property type="entry name" value="FAD-bd_PCMH_sub2"/>
</dbReference>
<name>A0A918Z0E2_9GAMM</name>
<comment type="caution">
    <text evidence="8">The sequence shown here is derived from an EMBL/GenBank/DDBJ whole genome shotgun (WGS) entry which is preliminary data.</text>
</comment>
<evidence type="ECO:0000256" key="2">
    <source>
        <dbReference type="ARBA" id="ARBA00005466"/>
    </source>
</evidence>
<keyword evidence="3" id="KW-0285">Flavoprotein</keyword>